<keyword evidence="5 11" id="KW-0812">Transmembrane</keyword>
<keyword evidence="6 11" id="KW-1133">Transmembrane helix</keyword>
<keyword evidence="8 11" id="KW-0472">Membrane</keyword>
<dbReference type="Pfam" id="PF12166">
    <property type="entry name" value="Piezo_cap"/>
    <property type="match status" value="1"/>
</dbReference>
<feature type="transmembrane region" description="Helical" evidence="11">
    <location>
        <begin position="1153"/>
        <end position="1176"/>
    </location>
</feature>
<feature type="non-terminal residue" evidence="17">
    <location>
        <position position="2145"/>
    </location>
</feature>
<evidence type="ECO:0000259" key="15">
    <source>
        <dbReference type="Pfam" id="PF24871"/>
    </source>
</evidence>
<feature type="transmembrane region" description="Helical" evidence="11">
    <location>
        <begin position="125"/>
        <end position="146"/>
    </location>
</feature>
<name>A0A814AFC7_9BILA</name>
<evidence type="ECO:0000259" key="13">
    <source>
        <dbReference type="Pfam" id="PF15917"/>
    </source>
</evidence>
<protein>
    <recommendedName>
        <fullName evidence="20">Piezo-type mechanosensitive ion channel component</fullName>
    </recommendedName>
</protein>
<feature type="transmembrane region" description="Helical" evidence="11">
    <location>
        <begin position="240"/>
        <end position="260"/>
    </location>
</feature>
<dbReference type="GO" id="GO:0005886">
    <property type="term" value="C:plasma membrane"/>
    <property type="evidence" value="ECO:0007669"/>
    <property type="project" value="UniProtKB-SubCell"/>
</dbReference>
<dbReference type="Pfam" id="PF23188">
    <property type="entry name" value="THU_Piezo1"/>
    <property type="match status" value="1"/>
</dbReference>
<feature type="transmembrane region" description="Helical" evidence="11">
    <location>
        <begin position="302"/>
        <end position="320"/>
    </location>
</feature>
<keyword evidence="10" id="KW-0175">Coiled coil</keyword>
<evidence type="ECO:0000256" key="9">
    <source>
        <dbReference type="ARBA" id="ARBA00023303"/>
    </source>
</evidence>
<feature type="transmembrane region" description="Helical" evidence="11">
    <location>
        <begin position="910"/>
        <end position="926"/>
    </location>
</feature>
<feature type="transmembrane region" description="Helical" evidence="11">
    <location>
        <begin position="1716"/>
        <end position="1735"/>
    </location>
</feature>
<keyword evidence="9" id="KW-0407">Ion channel</keyword>
<dbReference type="EMBL" id="CAJNOQ010001689">
    <property type="protein sequence ID" value="CAF0912375.1"/>
    <property type="molecule type" value="Genomic_DNA"/>
</dbReference>
<feature type="transmembrane region" description="Helical" evidence="11">
    <location>
        <begin position="1786"/>
        <end position="1808"/>
    </location>
</feature>
<dbReference type="Proteomes" id="UP000681722">
    <property type="component" value="Unassembled WGS sequence"/>
</dbReference>
<dbReference type="Pfam" id="PF24871">
    <property type="entry name" value="Piezo_TM1-24"/>
    <property type="match status" value="1"/>
</dbReference>
<feature type="coiled-coil region" evidence="10">
    <location>
        <begin position="1296"/>
        <end position="1326"/>
    </location>
</feature>
<comment type="caution">
    <text evidence="17">The sequence shown here is derived from an EMBL/GenBank/DDBJ whole genome shotgun (WGS) entry which is preliminary data.</text>
</comment>
<evidence type="ECO:0000256" key="8">
    <source>
        <dbReference type="ARBA" id="ARBA00023136"/>
    </source>
</evidence>
<feature type="transmembrane region" description="Helical" evidence="11">
    <location>
        <begin position="1820"/>
        <end position="1838"/>
    </location>
</feature>
<dbReference type="InterPro" id="IPR031805">
    <property type="entry name" value="Piezo_TM25-28"/>
</dbReference>
<feature type="transmembrane region" description="Helical" evidence="11">
    <location>
        <begin position="1548"/>
        <end position="1565"/>
    </location>
</feature>
<feature type="transmembrane region" description="Helical" evidence="11">
    <location>
        <begin position="1928"/>
        <end position="1949"/>
    </location>
</feature>
<feature type="transmembrane region" description="Helical" evidence="11">
    <location>
        <begin position="12"/>
        <end position="29"/>
    </location>
</feature>
<dbReference type="EMBL" id="CAJOBC010001689">
    <property type="protein sequence ID" value="CAF3693222.1"/>
    <property type="molecule type" value="Genomic_DNA"/>
</dbReference>
<feature type="domain" description="Piezo transmembrane helical unit" evidence="14">
    <location>
        <begin position="1529"/>
        <end position="1649"/>
    </location>
</feature>
<evidence type="ECO:0000259" key="14">
    <source>
        <dbReference type="Pfam" id="PF23188"/>
    </source>
</evidence>
<feature type="transmembrane region" description="Helical" evidence="11">
    <location>
        <begin position="827"/>
        <end position="855"/>
    </location>
</feature>
<feature type="transmembrane region" description="Helical" evidence="11">
    <location>
        <begin position="1572"/>
        <end position="1591"/>
    </location>
</feature>
<feature type="transmembrane region" description="Helical" evidence="11">
    <location>
        <begin position="463"/>
        <end position="484"/>
    </location>
</feature>
<gene>
    <name evidence="17" type="ORF">GPM918_LOCUS9216</name>
    <name evidence="18" type="ORF">SRO942_LOCUS9217</name>
</gene>
<feature type="transmembrane region" description="Helical" evidence="11">
    <location>
        <begin position="35"/>
        <end position="52"/>
    </location>
</feature>
<evidence type="ECO:0000256" key="4">
    <source>
        <dbReference type="ARBA" id="ARBA00022475"/>
    </source>
</evidence>
<feature type="transmembrane region" description="Helical" evidence="11">
    <location>
        <begin position="597"/>
        <end position="616"/>
    </location>
</feature>
<keyword evidence="3" id="KW-0813">Transport</keyword>
<feature type="transmembrane region" description="Helical" evidence="11">
    <location>
        <begin position="418"/>
        <end position="451"/>
    </location>
</feature>
<dbReference type="PANTHER" id="PTHR47049">
    <property type="entry name" value="PIEZO-TYPE MECHANOSENSITIVE ION CHANNEL HOMOLOG"/>
    <property type="match status" value="1"/>
</dbReference>
<evidence type="ECO:0000256" key="11">
    <source>
        <dbReference type="SAM" id="Phobius"/>
    </source>
</evidence>
<keyword evidence="7" id="KW-0406">Ion transport</keyword>
<evidence type="ECO:0000313" key="19">
    <source>
        <dbReference type="Proteomes" id="UP000663829"/>
    </source>
</evidence>
<feature type="transmembrane region" description="Helical" evidence="11">
    <location>
        <begin position="623"/>
        <end position="642"/>
    </location>
</feature>
<dbReference type="Proteomes" id="UP000663829">
    <property type="component" value="Unassembled WGS sequence"/>
</dbReference>
<evidence type="ECO:0000256" key="6">
    <source>
        <dbReference type="ARBA" id="ARBA00022989"/>
    </source>
</evidence>
<feature type="transmembrane region" description="Helical" evidence="11">
    <location>
        <begin position="1182"/>
        <end position="1199"/>
    </location>
</feature>
<feature type="transmembrane region" description="Helical" evidence="11">
    <location>
        <begin position="782"/>
        <end position="815"/>
    </location>
</feature>
<dbReference type="PANTHER" id="PTHR47049:SF2">
    <property type="entry name" value="PIEZO-TYPE MECHANOSENSITIVE ION CHANNEL HOMOLOG"/>
    <property type="match status" value="1"/>
</dbReference>
<evidence type="ECO:0000256" key="10">
    <source>
        <dbReference type="SAM" id="Coils"/>
    </source>
</evidence>
<sequence length="2145" mass="250050">MQNIKRLHKMGLSVLTGLFYSLLPLVLLIGTIFRFSIISIIYGFLLLALPWLGPLTESSIRVRYRLFIFIILLVSSLILIAQIIFQSVLLAKKPYGHILIDCSETVKVLRLFGLERLDNSDAIRILRLIFPDIIIFTVSIICLYTIRRILISAQNNQPPTTEASTPTRNSHTITSSKQRLQTKWPRLLSILKYIRLLIQFILVGFAAIIYPSILNSVYFLFFLTIATLWACSIKFGKKYMIFRSLLLLYAGVHLFLYYLYQFGFFQEIFPQNTVWTNITGFTALVTSNCSTNEPHLQHHLPWSDYTNPAAVLLLYFYFAFETSRTIFRRTNTITIPGDYPSSSPDIQERRVPTTATTTTMAGEIVDGGHSDELPPSRGPQRYRLSHTWTIERTDDQTWQGKIVHLIISALRVLQKQSYLLSLIAMLAWSITYHSLLTLVFLLWACFIWMLPRSRLWCLRLSPFFTFYGTALLILQYLCGFKISFQQLHFGRNESSIQQIGIIISDFQSTFTDLLAKTFYLMFFWLTLRQFVSVIRNPKTTEEQQTERGRLSSDSSTRSYSRRLGHWIVDLLTKYWIFLSCGMLLLMSLQQTVVGYRIVYMMFYLFFALSFQISFAFWRRTIAIFHLVVIIYSMLVLIVIYIYQFQTVYNWLRIDEVWLSSLGLEDLSTDRTDAFASKLLTPTTFLVVNILQLYYFHSGWMDMIKIKSDKNIQGLPTATLQEIHKYARENVRNTDYRRTESILKTKPTNWHESLYKLYFYLNRYYKRLTYYAWRFAEIHIYKFVLFIMILVATLNVSAFNIVLVILATIGLVLFRIRALINLLTMIATGLYIIIAMIYQLAILYVFLTLVLTFDGISRYRQRHRRMELSEKFNVHLVENKYSILFEPFCIKNTENSTYEYDIVNYKQADEGIVLFLQYLINFFFYRFGLEICYITTVIVIAVRLDVVAIFYAIWLGLFLMSRRRALVKIWPIYLLFLLIVFPAQYLFVVGAPPFLCLRYWWSHVSFNGWPELKRWLYLPDYEHPPSARLLIADFFQLFFACQQWRVFDYENNEKDNAIIDAGGSNSEIIYNKDLYMNNPTWDYVVKKRHWLDQFKYIGFMYGCWIVLAIAYFAGTTRISLLGLGYLIACVYFLWYGQEFFTKPILRLLKMWNYLIYYCFGVIFIKACLQVIVCTFLYKAIACGSAFFCAFMDLFVSCLKREYIPQKENCSSIMGEEKRSTLIGRVVTVLVTQVYSCSDGFCLIFLLLQKRIFSSYYWEHIVVEFRSQAKFASQGAVLLNKINQNRLDEDGKREDETVSKIKRSIDRIKAQQKKLNQTDGQMDELTDHFEAIRSGDYYMFDYDGDDISDVESKDEATVAQEQILEVLTSNDTKDSDLQKIPVEEDLQRRQQITTTTSVQEQQEVPKESSSSVIKSIFGKIASIVIIIIDYIIKSFNHHSRDYRQVSSQLVEMKLKDKVVQQTNIEQDEQQPPITTVQQGLIIDLDPLPDDDNNTTIRTNIQEKVSTASDNDVLANRSRFYRLSDSIFYMVMSRSELLCYTAMVINHLTSGALLSMPLPLSIFLWAMLSKRPSRNYWITILTYTEVMIVIKYIFQFRFYPWNKPGAEEHGPLFLVNIIGIDRKGGAASVADLFLLLSLFLHRSILKQMGLWKAKHRLPELPTTTTVTALQIIPNSSEDVVQNVEPAIKDEQTVKKQFSLIESIKKFYRRLKRDLFVKDVYAPMFFCDFLNMLVVIIWYNQFGERAGANVVQTIKQNKVPFAFLAILLIQFIVIIIDRALYIRRNAQGKFIFQIIQIIGVHIWLFFILPGITAVKFRNNGAAQLWYFLKCIYFGYSSIQVRFGYPKRIAGNFLMKRFNYVNQILYRGYLLIPFLLELRTIMDWMFTDTALGLSSWLQLQDIYSNMYLLKCSRWADKKYPTPRGKTRAKLTKYGVGGSLLVLLILLIWFPLLFFSFTSSFYQRNPPVEVTVEIKLGGYLDAAAFIRDFNPDDITCVNMLAKSTGIWEISQSIRDILIDDLSENKSIPQYSRAPLGQDDAEDITAEVANEHTVNIGPGDEKLRRSLIDILNGTTEARTSMNITIHKLMPRFIHVKPKAKPEEIDSFAKKVFPYNYYANITMGLKATPNSTDVWWEMFEEPDDQPPQQFNAS</sequence>
<keyword evidence="19" id="KW-1185">Reference proteome</keyword>
<dbReference type="GO" id="GO:0008381">
    <property type="term" value="F:mechanosensitive monoatomic ion channel activity"/>
    <property type="evidence" value="ECO:0007669"/>
    <property type="project" value="InterPro"/>
</dbReference>
<dbReference type="InterPro" id="IPR031334">
    <property type="entry name" value="Piezo_cap_dom"/>
</dbReference>
<evidence type="ECO:0000256" key="7">
    <source>
        <dbReference type="ARBA" id="ARBA00023065"/>
    </source>
</evidence>
<feature type="domain" description="Piezo THU9 and anchor" evidence="16">
    <location>
        <begin position="1714"/>
        <end position="1950"/>
    </location>
</feature>
<feature type="transmembrane region" description="Helical" evidence="11">
    <location>
        <begin position="1117"/>
        <end position="1133"/>
    </location>
</feature>
<feature type="domain" description="Piezo TM1-24" evidence="15">
    <location>
        <begin position="34"/>
        <end position="700"/>
    </location>
</feature>
<evidence type="ECO:0000259" key="16">
    <source>
        <dbReference type="Pfam" id="PF24874"/>
    </source>
</evidence>
<dbReference type="Pfam" id="PF24874">
    <property type="entry name" value="Piezo_THU9_anchor"/>
    <property type="match status" value="1"/>
</dbReference>
<evidence type="ECO:0000256" key="2">
    <source>
        <dbReference type="ARBA" id="ARBA00007821"/>
    </source>
</evidence>
<feature type="transmembrane region" description="Helical" evidence="11">
    <location>
        <begin position="566"/>
        <end position="585"/>
    </location>
</feature>
<reference evidence="17" key="1">
    <citation type="submission" date="2021-02" db="EMBL/GenBank/DDBJ databases">
        <authorList>
            <person name="Nowell W R."/>
        </authorList>
    </citation>
    <scope>NUCLEOTIDE SEQUENCE</scope>
</reference>
<feature type="transmembrane region" description="Helical" evidence="11">
    <location>
        <begin position="193"/>
        <end position="210"/>
    </location>
</feature>
<dbReference type="InterPro" id="IPR056770">
    <property type="entry name" value="Piezo_THU9_anchor"/>
</dbReference>
<feature type="transmembrane region" description="Helical" evidence="11">
    <location>
        <begin position="64"/>
        <end position="85"/>
    </location>
</feature>
<dbReference type="OrthoDB" id="303066at2759"/>
<evidence type="ECO:0000256" key="5">
    <source>
        <dbReference type="ARBA" id="ARBA00022692"/>
    </source>
</evidence>
<evidence type="ECO:0000313" key="17">
    <source>
        <dbReference type="EMBL" id="CAF0912375.1"/>
    </source>
</evidence>
<feature type="transmembrane region" description="Helical" evidence="11">
    <location>
        <begin position="216"/>
        <end position="233"/>
    </location>
</feature>
<feature type="transmembrane region" description="Helical" evidence="11">
    <location>
        <begin position="971"/>
        <end position="1000"/>
    </location>
</feature>
<evidence type="ECO:0000313" key="18">
    <source>
        <dbReference type="EMBL" id="CAF3693222.1"/>
    </source>
</evidence>
<dbReference type="InterPro" id="IPR056769">
    <property type="entry name" value="Piezo_TM1-24"/>
</dbReference>
<evidence type="ECO:0008006" key="20">
    <source>
        <dbReference type="Google" id="ProtNLM"/>
    </source>
</evidence>
<proteinExistence type="inferred from homology"/>
<feature type="transmembrane region" description="Helical" evidence="11">
    <location>
        <begin position="1755"/>
        <end position="1777"/>
    </location>
</feature>
<feature type="transmembrane region" description="Helical" evidence="11">
    <location>
        <begin position="678"/>
        <end position="696"/>
    </location>
</feature>
<feature type="domain" description="Piezo TM25-28" evidence="13">
    <location>
        <begin position="1076"/>
        <end position="1323"/>
    </location>
</feature>
<accession>A0A814AFC7</accession>
<evidence type="ECO:0000256" key="3">
    <source>
        <dbReference type="ARBA" id="ARBA00022448"/>
    </source>
</evidence>
<feature type="domain" description="Piezo non-specific cation channel cap" evidence="12">
    <location>
        <begin position="1974"/>
        <end position="2134"/>
    </location>
</feature>
<evidence type="ECO:0000256" key="1">
    <source>
        <dbReference type="ARBA" id="ARBA00004651"/>
    </source>
</evidence>
<feature type="transmembrane region" description="Helical" evidence="11">
    <location>
        <begin position="1095"/>
        <end position="1111"/>
    </location>
</feature>
<dbReference type="Pfam" id="PF15917">
    <property type="entry name" value="Piezo_TM25-28"/>
    <property type="match status" value="1"/>
</dbReference>
<feature type="transmembrane region" description="Helical" evidence="11">
    <location>
        <begin position="932"/>
        <end position="959"/>
    </location>
</feature>
<feature type="transmembrane region" description="Helical" evidence="11">
    <location>
        <begin position="1220"/>
        <end position="1246"/>
    </location>
</feature>
<comment type="similarity">
    <text evidence="2">Belongs to the PIEZO (TC 1.A.75) family.</text>
</comment>
<evidence type="ECO:0000259" key="12">
    <source>
        <dbReference type="Pfam" id="PF12166"/>
    </source>
</evidence>
<organism evidence="17 19">
    <name type="scientific">Didymodactylos carnosus</name>
    <dbReference type="NCBI Taxonomy" id="1234261"/>
    <lineage>
        <taxon>Eukaryota</taxon>
        <taxon>Metazoa</taxon>
        <taxon>Spiralia</taxon>
        <taxon>Gnathifera</taxon>
        <taxon>Rotifera</taxon>
        <taxon>Eurotatoria</taxon>
        <taxon>Bdelloidea</taxon>
        <taxon>Philodinida</taxon>
        <taxon>Philodinidae</taxon>
        <taxon>Didymodactylos</taxon>
    </lineage>
</organism>
<comment type="subcellular location">
    <subcellularLocation>
        <location evidence="1">Cell membrane</location>
        <topology evidence="1">Multi-pass membrane protein</topology>
    </subcellularLocation>
</comment>
<dbReference type="InterPro" id="IPR027272">
    <property type="entry name" value="Piezo"/>
</dbReference>
<keyword evidence="4" id="KW-1003">Cell membrane</keyword>
<dbReference type="InterPro" id="IPR056768">
    <property type="entry name" value="THU_Piezo"/>
</dbReference>